<evidence type="ECO:0000256" key="4">
    <source>
        <dbReference type="ARBA" id="ARBA00022989"/>
    </source>
</evidence>
<dbReference type="Pfam" id="PF06609">
    <property type="entry name" value="TRI12"/>
    <property type="match status" value="1"/>
</dbReference>
<feature type="transmembrane region" description="Helical" evidence="6">
    <location>
        <begin position="324"/>
        <end position="345"/>
    </location>
</feature>
<dbReference type="Proteomes" id="UP000077002">
    <property type="component" value="Unassembled WGS sequence"/>
</dbReference>
<evidence type="ECO:0000256" key="5">
    <source>
        <dbReference type="ARBA" id="ARBA00023136"/>
    </source>
</evidence>
<dbReference type="AlphaFoldDB" id="A0A177FM99"/>
<name>A0A177FM99_9EURO</name>
<evidence type="ECO:0000259" key="7">
    <source>
        <dbReference type="PROSITE" id="PS50850"/>
    </source>
</evidence>
<feature type="transmembrane region" description="Helical" evidence="6">
    <location>
        <begin position="121"/>
        <end position="140"/>
    </location>
</feature>
<protein>
    <recommendedName>
        <fullName evidence="7">Major facilitator superfamily (MFS) profile domain-containing protein</fullName>
    </recommendedName>
</protein>
<dbReference type="OrthoDB" id="4139357at2759"/>
<dbReference type="InterPro" id="IPR036259">
    <property type="entry name" value="MFS_trans_sf"/>
</dbReference>
<dbReference type="InterPro" id="IPR005829">
    <property type="entry name" value="Sugar_transporter_CS"/>
</dbReference>
<evidence type="ECO:0000256" key="3">
    <source>
        <dbReference type="ARBA" id="ARBA00022692"/>
    </source>
</evidence>
<feature type="transmembrane region" description="Helical" evidence="6">
    <location>
        <begin position="420"/>
        <end position="442"/>
    </location>
</feature>
<evidence type="ECO:0000256" key="6">
    <source>
        <dbReference type="SAM" id="Phobius"/>
    </source>
</evidence>
<evidence type="ECO:0000256" key="1">
    <source>
        <dbReference type="ARBA" id="ARBA00004141"/>
    </source>
</evidence>
<dbReference type="GO" id="GO:0022857">
    <property type="term" value="F:transmembrane transporter activity"/>
    <property type="evidence" value="ECO:0007669"/>
    <property type="project" value="InterPro"/>
</dbReference>
<accession>A0A177FM99</accession>
<dbReference type="PANTHER" id="PTHR23501">
    <property type="entry name" value="MAJOR FACILITATOR SUPERFAMILY"/>
    <property type="match status" value="1"/>
</dbReference>
<dbReference type="InterPro" id="IPR020846">
    <property type="entry name" value="MFS_dom"/>
</dbReference>
<feature type="transmembrane region" description="Helical" evidence="6">
    <location>
        <begin position="68"/>
        <end position="86"/>
    </location>
</feature>
<feature type="transmembrane region" description="Helical" evidence="6">
    <location>
        <begin position="212"/>
        <end position="232"/>
    </location>
</feature>
<dbReference type="InterPro" id="IPR010573">
    <property type="entry name" value="MFS_Str1/Tri12-like"/>
</dbReference>
<feature type="transmembrane region" description="Helical" evidence="6">
    <location>
        <begin position="546"/>
        <end position="564"/>
    </location>
</feature>
<dbReference type="PROSITE" id="PS50850">
    <property type="entry name" value="MFS"/>
    <property type="match status" value="1"/>
</dbReference>
<comment type="caution">
    <text evidence="8">The sequence shown here is derived from an EMBL/GenBank/DDBJ whole genome shotgun (WGS) entry which is preliminary data.</text>
</comment>
<dbReference type="RefSeq" id="XP_022516768.1">
    <property type="nucleotide sequence ID" value="XM_022650765.1"/>
</dbReference>
<feature type="transmembrane region" description="Helical" evidence="6">
    <location>
        <begin position="253"/>
        <end position="275"/>
    </location>
</feature>
<dbReference type="SUPFAM" id="SSF103473">
    <property type="entry name" value="MFS general substrate transporter"/>
    <property type="match status" value="1"/>
</dbReference>
<proteinExistence type="predicted"/>
<dbReference type="GeneID" id="34595959"/>
<dbReference type="PANTHER" id="PTHR23501:SF109">
    <property type="entry name" value="MAJOR FACILITATOR SUPERFAMILY (MFS) PROFILE DOMAIN-CONTAINING PROTEIN-RELATED"/>
    <property type="match status" value="1"/>
</dbReference>
<keyword evidence="3 6" id="KW-0812">Transmembrane</keyword>
<dbReference type="GO" id="GO:0005886">
    <property type="term" value="C:plasma membrane"/>
    <property type="evidence" value="ECO:0007669"/>
    <property type="project" value="TreeGrafter"/>
</dbReference>
<keyword evidence="5 6" id="KW-0472">Membrane</keyword>
<gene>
    <name evidence="8" type="ORF">AYO21_00777</name>
</gene>
<keyword evidence="4 6" id="KW-1133">Transmembrane helix</keyword>
<dbReference type="EMBL" id="LVKK01000003">
    <property type="protein sequence ID" value="OAG44816.1"/>
    <property type="molecule type" value="Genomic_DNA"/>
</dbReference>
<feature type="domain" description="Major facilitator superfamily (MFS) profile" evidence="7">
    <location>
        <begin position="52"/>
        <end position="573"/>
    </location>
</feature>
<keyword evidence="2" id="KW-0813">Transport</keyword>
<organism evidence="8 9">
    <name type="scientific">Fonsecaea monophora</name>
    <dbReference type="NCBI Taxonomy" id="254056"/>
    <lineage>
        <taxon>Eukaryota</taxon>
        <taxon>Fungi</taxon>
        <taxon>Dikarya</taxon>
        <taxon>Ascomycota</taxon>
        <taxon>Pezizomycotina</taxon>
        <taxon>Eurotiomycetes</taxon>
        <taxon>Chaetothyriomycetidae</taxon>
        <taxon>Chaetothyriales</taxon>
        <taxon>Herpotrichiellaceae</taxon>
        <taxon>Fonsecaea</taxon>
    </lineage>
</organism>
<dbReference type="Gene3D" id="1.20.1250.20">
    <property type="entry name" value="MFS general substrate transporter like domains"/>
    <property type="match status" value="1"/>
</dbReference>
<feature type="transmembrane region" description="Helical" evidence="6">
    <location>
        <begin position="281"/>
        <end position="303"/>
    </location>
</feature>
<keyword evidence="9" id="KW-1185">Reference proteome</keyword>
<feature type="transmembrane region" description="Helical" evidence="6">
    <location>
        <begin position="92"/>
        <end position="109"/>
    </location>
</feature>
<feature type="transmembrane region" description="Helical" evidence="6">
    <location>
        <begin position="395"/>
        <end position="414"/>
    </location>
</feature>
<dbReference type="PROSITE" id="PS00216">
    <property type="entry name" value="SUGAR_TRANSPORT_1"/>
    <property type="match status" value="1"/>
</dbReference>
<reference evidence="8 9" key="1">
    <citation type="submission" date="2016-03" db="EMBL/GenBank/DDBJ databases">
        <title>Draft genome sequence of the Fonsecaea monophora CBS 269.37.</title>
        <authorList>
            <person name="Bombassaro A."/>
            <person name="Vinicius W.A."/>
            <person name="De Hoog S."/>
            <person name="Sun J."/>
            <person name="Souza E.M."/>
            <person name="Raittz R.T."/>
            <person name="Costa F."/>
            <person name="Leao A.C."/>
            <person name="Tadra-Sfeir M.Z."/>
            <person name="Baura V."/>
            <person name="Balsanelli E."/>
            <person name="Pedrosa F.O."/>
            <person name="Moreno L.F."/>
            <person name="Steffens M.B."/>
            <person name="Xi L."/>
            <person name="Bocca A.L."/>
            <person name="Felipe M.S."/>
            <person name="Teixeira M."/>
            <person name="Telles Filho F.Q."/>
            <person name="Azevedo C.M."/>
            <person name="Gomes R."/>
            <person name="Vicente V.A."/>
        </authorList>
    </citation>
    <scope>NUCLEOTIDE SEQUENCE [LARGE SCALE GENOMIC DNA]</scope>
    <source>
        <strain evidence="8 9">CBS 269.37</strain>
    </source>
</reference>
<sequence length="584" mass="63087">MAFGLSQNNKVPDMESTVLETEKTEVSDVVKSSTVEDVEVNNTNTKPEPLSWQTYAAILTLMFQYNSYLFTLSMPPAILAFINADLGPDSNYIWITVSWNLCAAVLVTTSGRIADIFGRRWFLITGACIGVIGAIVGATAKNIPTMIASGILFGIGGGFQEMCFSAVQELVPNRQRFFLLGCLEVSNMPAQFSALIAYAFVAHSSIGWRACYWWCFSWEVSSAILLFLFYYPPSFETKHQVDHKTKLQLLTELDYVGLVLFSAGCAIILMGINWGGSLHPWKSAACIAPIVIGGASLIALGFWEVYADLKYPILPPKLFRQWRSFTAVLAVVFVGGMLYYSNAVLWPRISTLLFVPADDLILRGLYANMSAFAVMVAAIYCMAVMPWVGHEQWQLIGLACLQTAFIGGFSSLKIHEKGKAIAFLLIAGAAASSVNQIAFGMVSLGIEDQTDIGVAVGLVSTSRLLGGAVASAIYVAIYTNKFSEEIPGHIADVAAATGFQGSTSALLAAAIKNTEAAYEAVPGITANIISACQLAVKYAYVDAFSLTYKVAIAFGGAAIIASLCTRNVEQKKKSNDRAVRLENE</sequence>
<evidence type="ECO:0000313" key="8">
    <source>
        <dbReference type="EMBL" id="OAG44816.1"/>
    </source>
</evidence>
<feature type="transmembrane region" description="Helical" evidence="6">
    <location>
        <begin position="146"/>
        <end position="165"/>
    </location>
</feature>
<comment type="subcellular location">
    <subcellularLocation>
        <location evidence="1">Membrane</location>
        <topology evidence="1">Multi-pass membrane protein</topology>
    </subcellularLocation>
</comment>
<evidence type="ECO:0000313" key="9">
    <source>
        <dbReference type="Proteomes" id="UP000077002"/>
    </source>
</evidence>
<evidence type="ECO:0000256" key="2">
    <source>
        <dbReference type="ARBA" id="ARBA00022448"/>
    </source>
</evidence>
<feature type="transmembrane region" description="Helical" evidence="6">
    <location>
        <begin position="365"/>
        <end position="388"/>
    </location>
</feature>